<proteinExistence type="predicted"/>
<dbReference type="PROSITE" id="PS00463">
    <property type="entry name" value="ZN2_CY6_FUNGAL_1"/>
    <property type="match status" value="1"/>
</dbReference>
<comment type="subcellular location">
    <subcellularLocation>
        <location evidence="1">Nucleus</location>
    </subcellularLocation>
</comment>
<dbReference type="GO" id="GO:0006351">
    <property type="term" value="P:DNA-templated transcription"/>
    <property type="evidence" value="ECO:0007669"/>
    <property type="project" value="InterPro"/>
</dbReference>
<dbReference type="RefSeq" id="XP_033537337.1">
    <property type="nucleotide sequence ID" value="XM_033674280.1"/>
</dbReference>
<evidence type="ECO:0000313" key="8">
    <source>
        <dbReference type="RefSeq" id="XP_033537337.1"/>
    </source>
</evidence>
<reference evidence="8" key="2">
    <citation type="submission" date="2020-04" db="EMBL/GenBank/DDBJ databases">
        <authorList>
            <consortium name="NCBI Genome Project"/>
        </authorList>
    </citation>
    <scope>NUCLEOTIDE SEQUENCE</scope>
    <source>
        <strain evidence="8">CBS 781.70</strain>
    </source>
</reference>
<dbReference type="SMART" id="SM00066">
    <property type="entry name" value="GAL4"/>
    <property type="match status" value="1"/>
</dbReference>
<evidence type="ECO:0000256" key="1">
    <source>
        <dbReference type="ARBA" id="ARBA00004123"/>
    </source>
</evidence>
<evidence type="ECO:0000259" key="5">
    <source>
        <dbReference type="PROSITE" id="PS50048"/>
    </source>
</evidence>
<dbReference type="Gene3D" id="4.10.240.10">
    <property type="entry name" value="Zn(2)-C6 fungal-type DNA-binding domain"/>
    <property type="match status" value="1"/>
</dbReference>
<dbReference type="PANTHER" id="PTHR31001:SF49">
    <property type="entry name" value="ZN(II)2CYS6 TRANSCRIPTION FACTOR (EUROFUNG)"/>
    <property type="match status" value="1"/>
</dbReference>
<accession>A0A6G1GCS0</accession>
<dbReference type="GO" id="GO:0003677">
    <property type="term" value="F:DNA binding"/>
    <property type="evidence" value="ECO:0007669"/>
    <property type="project" value="InterPro"/>
</dbReference>
<dbReference type="SUPFAM" id="SSF57701">
    <property type="entry name" value="Zn2/Cys6 DNA-binding domain"/>
    <property type="match status" value="1"/>
</dbReference>
<dbReference type="GO" id="GO:0008270">
    <property type="term" value="F:zinc ion binding"/>
    <property type="evidence" value="ECO:0007669"/>
    <property type="project" value="InterPro"/>
</dbReference>
<dbReference type="InterPro" id="IPR001138">
    <property type="entry name" value="Zn2Cys6_DnaBD"/>
</dbReference>
<protein>
    <recommendedName>
        <fullName evidence="5">Zn(2)-C6 fungal-type domain-containing protein</fullName>
    </recommendedName>
</protein>
<dbReference type="CDD" id="cd12148">
    <property type="entry name" value="fungal_TF_MHR"/>
    <property type="match status" value="1"/>
</dbReference>
<dbReference type="PANTHER" id="PTHR31001">
    <property type="entry name" value="UNCHARACTERIZED TRANSCRIPTIONAL REGULATORY PROTEIN"/>
    <property type="match status" value="1"/>
</dbReference>
<evidence type="ECO:0000256" key="2">
    <source>
        <dbReference type="ARBA" id="ARBA00022723"/>
    </source>
</evidence>
<dbReference type="InterPro" id="IPR007219">
    <property type="entry name" value="XnlR_reg_dom"/>
</dbReference>
<feature type="compositionally biased region" description="Low complexity" evidence="4">
    <location>
        <begin position="129"/>
        <end position="140"/>
    </location>
</feature>
<feature type="domain" description="Zn(2)-C6 fungal-type" evidence="5">
    <location>
        <begin position="53"/>
        <end position="84"/>
    </location>
</feature>
<evidence type="ECO:0000313" key="7">
    <source>
        <dbReference type="Proteomes" id="UP000504638"/>
    </source>
</evidence>
<feature type="region of interest" description="Disordered" evidence="4">
    <location>
        <begin position="120"/>
        <end position="162"/>
    </location>
</feature>
<keyword evidence="7" id="KW-1185">Reference proteome</keyword>
<dbReference type="PROSITE" id="PS50048">
    <property type="entry name" value="ZN2_CY6_FUNGAL_2"/>
    <property type="match status" value="1"/>
</dbReference>
<dbReference type="InterPro" id="IPR050613">
    <property type="entry name" value="Sec_Metabolite_Reg"/>
</dbReference>
<evidence type="ECO:0000256" key="4">
    <source>
        <dbReference type="SAM" id="MobiDB-lite"/>
    </source>
</evidence>
<organism evidence="6">
    <name type="scientific">Eremomyces bilateralis CBS 781.70</name>
    <dbReference type="NCBI Taxonomy" id="1392243"/>
    <lineage>
        <taxon>Eukaryota</taxon>
        <taxon>Fungi</taxon>
        <taxon>Dikarya</taxon>
        <taxon>Ascomycota</taxon>
        <taxon>Pezizomycotina</taxon>
        <taxon>Dothideomycetes</taxon>
        <taxon>Dothideomycetes incertae sedis</taxon>
        <taxon>Eremomycetales</taxon>
        <taxon>Eremomycetaceae</taxon>
        <taxon>Eremomyces</taxon>
    </lineage>
</organism>
<name>A0A6G1GCS0_9PEZI</name>
<dbReference type="Pfam" id="PF04082">
    <property type="entry name" value="Fungal_trans"/>
    <property type="match status" value="1"/>
</dbReference>
<dbReference type="Pfam" id="PF00172">
    <property type="entry name" value="Zn_clus"/>
    <property type="match status" value="1"/>
</dbReference>
<feature type="region of interest" description="Disordered" evidence="4">
    <location>
        <begin position="1"/>
        <end position="20"/>
    </location>
</feature>
<gene>
    <name evidence="6 8" type="ORF">P152DRAFT_193610</name>
</gene>
<keyword evidence="2" id="KW-0479">Metal-binding</keyword>
<dbReference type="InterPro" id="IPR036864">
    <property type="entry name" value="Zn2-C6_fun-type_DNA-bd_sf"/>
</dbReference>
<evidence type="ECO:0000313" key="6">
    <source>
        <dbReference type="EMBL" id="KAF1815706.1"/>
    </source>
</evidence>
<dbReference type="GO" id="GO:0000981">
    <property type="term" value="F:DNA-binding transcription factor activity, RNA polymerase II-specific"/>
    <property type="evidence" value="ECO:0007669"/>
    <property type="project" value="InterPro"/>
</dbReference>
<dbReference type="GeneID" id="54414850"/>
<dbReference type="Proteomes" id="UP000504638">
    <property type="component" value="Unplaced"/>
</dbReference>
<dbReference type="CDD" id="cd00067">
    <property type="entry name" value="GAL4"/>
    <property type="match status" value="1"/>
</dbReference>
<reference evidence="8" key="3">
    <citation type="submission" date="2025-04" db="UniProtKB">
        <authorList>
            <consortium name="RefSeq"/>
        </authorList>
    </citation>
    <scope>IDENTIFICATION</scope>
    <source>
        <strain evidence="8">CBS 781.70</strain>
    </source>
</reference>
<dbReference type="AlphaFoldDB" id="A0A6G1GCS0"/>
<dbReference type="OrthoDB" id="4934715at2759"/>
<keyword evidence="3" id="KW-0539">Nucleus</keyword>
<dbReference type="SMART" id="SM00906">
    <property type="entry name" value="Fungal_trans"/>
    <property type="match status" value="1"/>
</dbReference>
<evidence type="ECO:0000256" key="3">
    <source>
        <dbReference type="ARBA" id="ARBA00023242"/>
    </source>
</evidence>
<sequence>MDSNAVEGRKQTDLGLTPQPNMTGIADFTNIFRAYPNPNTARKVIKRPRQAFSCTACRTRKLKCDRERPCGICIARGDDEKCRYASTPKQQKESRLGVQGQLQRLEEMVSKLVQDGSAVANSNTAITPDDSTSSSNMSTNGTQLTLDSEGRGSAEPGPRSVYTGATHWTTVLDGIRDIQDWLDFEPEPIPSAPNPPSSGGLYGFIFGDLEPLKVEEAIEAIPPRSVTDPLLQLYFSSKFASPTFLHEGKFHRDYERFRTDPARTSLFWISLLYSALSIAALAAHGSRHYLTKQSYNIDPAALRKKAGQCLVTAEYHEAQQYTIESLVLYCLAGFYATSEADSSLWSLFGLVTRQAQRMGYHRDPSHLKSNDITPFEAEMRRRVWFYLETFDVLFSFHLGLPPIIHEGVCDTTPPSHLLDEDFDEHSEVLPEPRSDVEPTHMLYQYYKSAYMRAFRKVVRHALAAGKPSFEETILLTNEMEDFHNGLAESLKIRPLQVTHFTDPPSTIMHRLMLEMCYLKSMCVLHRTYLNFEKRNPKYDRSREICRAAAIRILELQSEYHRESQPGGRLHESSWMMSSLNHDDFLLGAMIVCLDLRENESMSVTDRARKIEALEISHDIWSERKDRSMDVQHALKVLGLILKSVKGHENWHLGMQDSEVAVMASSALLAGSSMQFESLLMPGTVQCDMEDLSLALIDSEGFDELLNDSANIDWVS</sequence>
<dbReference type="GO" id="GO:0005634">
    <property type="term" value="C:nucleus"/>
    <property type="evidence" value="ECO:0007669"/>
    <property type="project" value="UniProtKB-SubCell"/>
</dbReference>
<dbReference type="EMBL" id="ML975151">
    <property type="protein sequence ID" value="KAF1815706.1"/>
    <property type="molecule type" value="Genomic_DNA"/>
</dbReference>
<reference evidence="6 8" key="1">
    <citation type="submission" date="2020-01" db="EMBL/GenBank/DDBJ databases">
        <authorList>
            <consortium name="DOE Joint Genome Institute"/>
            <person name="Haridas S."/>
            <person name="Albert R."/>
            <person name="Binder M."/>
            <person name="Bloem J."/>
            <person name="Labutti K."/>
            <person name="Salamov A."/>
            <person name="Andreopoulos B."/>
            <person name="Baker S.E."/>
            <person name="Barry K."/>
            <person name="Bills G."/>
            <person name="Bluhm B.H."/>
            <person name="Cannon C."/>
            <person name="Castanera R."/>
            <person name="Culley D.E."/>
            <person name="Daum C."/>
            <person name="Ezra D."/>
            <person name="Gonzalez J.B."/>
            <person name="Henrissat B."/>
            <person name="Kuo A."/>
            <person name="Liang C."/>
            <person name="Lipzen A."/>
            <person name="Lutzoni F."/>
            <person name="Magnuson J."/>
            <person name="Mondo S."/>
            <person name="Nolan M."/>
            <person name="Ohm R."/>
            <person name="Pangilinan J."/>
            <person name="Park H.-J."/>
            <person name="Ramirez L."/>
            <person name="Alfaro M."/>
            <person name="Sun H."/>
            <person name="Tritt A."/>
            <person name="Yoshinaga Y."/>
            <person name="Zwiers L.-H."/>
            <person name="Turgeon B.G."/>
            <person name="Goodwin S.B."/>
            <person name="Spatafora J.W."/>
            <person name="Crous P.W."/>
            <person name="Grigoriev I.V."/>
        </authorList>
    </citation>
    <scope>NUCLEOTIDE SEQUENCE</scope>
    <source>
        <strain evidence="6 8">CBS 781.70</strain>
    </source>
</reference>